<dbReference type="Pfam" id="PF11753">
    <property type="entry name" value="DUF3310"/>
    <property type="match status" value="1"/>
</dbReference>
<reference evidence="1 2" key="1">
    <citation type="submission" date="2024-10" db="EMBL/GenBank/DDBJ databases">
        <authorList>
            <person name="Sang B.-I."/>
            <person name="Prabhaharan D."/>
        </authorList>
    </citation>
    <scope>NUCLEOTIDE SEQUENCE [LARGE SCALE GENOMIC DNA]</scope>
    <source>
        <strain evidence="1 2">MH</strain>
    </source>
</reference>
<dbReference type="RefSeq" id="WP_162816223.1">
    <property type="nucleotide sequence ID" value="NZ_CP011940.1"/>
</dbReference>
<organism evidence="1 2">
    <name type="scientific">Megasphaera hexanoica</name>
    <dbReference type="NCBI Taxonomy" id="1675036"/>
    <lineage>
        <taxon>Bacteria</taxon>
        <taxon>Bacillati</taxon>
        <taxon>Bacillota</taxon>
        <taxon>Negativicutes</taxon>
        <taxon>Veillonellales</taxon>
        <taxon>Veillonellaceae</taxon>
        <taxon>Megasphaera</taxon>
    </lineage>
</organism>
<keyword evidence="2" id="KW-1185">Reference proteome</keyword>
<name>A0ABW7DRF1_9FIRM</name>
<sequence length="90" mass="10779">MKTIEMKTDETSSMIHHLRHYNWKGIECDQIIKWMAAGLKGEKAFYMGSIMKYLYRYPYKGNPKEDLMKAEEYIRLLRESYESDTKGDDK</sequence>
<evidence type="ECO:0000313" key="2">
    <source>
        <dbReference type="Proteomes" id="UP001605989"/>
    </source>
</evidence>
<protein>
    <submittedName>
        <fullName evidence="1">DUF3310 domain-containing protein</fullName>
    </submittedName>
</protein>
<dbReference type="Proteomes" id="UP001605989">
    <property type="component" value="Unassembled WGS sequence"/>
</dbReference>
<evidence type="ECO:0000313" key="1">
    <source>
        <dbReference type="EMBL" id="MFG6273958.1"/>
    </source>
</evidence>
<gene>
    <name evidence="1" type="ORF">ACGTZG_12260</name>
</gene>
<proteinExistence type="predicted"/>
<comment type="caution">
    <text evidence="1">The sequence shown here is derived from an EMBL/GenBank/DDBJ whole genome shotgun (WGS) entry which is preliminary data.</text>
</comment>
<accession>A0ABW7DRF1</accession>
<dbReference type="EMBL" id="JBIEKR010000012">
    <property type="protein sequence ID" value="MFG6273958.1"/>
    <property type="molecule type" value="Genomic_DNA"/>
</dbReference>
<dbReference type="InterPro" id="IPR021739">
    <property type="entry name" value="SaV-like"/>
</dbReference>